<evidence type="ECO:0000313" key="6">
    <source>
        <dbReference type="EMBL" id="RVT93835.1"/>
    </source>
</evidence>
<keyword evidence="7" id="KW-1185">Reference proteome</keyword>
<evidence type="ECO:0000256" key="4">
    <source>
        <dbReference type="ARBA" id="ARBA00023033"/>
    </source>
</evidence>
<keyword evidence="3" id="KW-0560">Oxidoreductase</keyword>
<reference evidence="6 7" key="1">
    <citation type="submission" date="2019-01" db="EMBL/GenBank/DDBJ databases">
        <authorList>
            <person name="Chen W.-M."/>
        </authorList>
    </citation>
    <scope>NUCLEOTIDE SEQUENCE [LARGE SCALE GENOMIC DNA]</scope>
    <source>
        <strain evidence="6 7">CCP-7</strain>
    </source>
</reference>
<feature type="domain" description="Luciferase-like" evidence="5">
    <location>
        <begin position="11"/>
        <end position="232"/>
    </location>
</feature>
<keyword evidence="1" id="KW-0285">Flavoprotein</keyword>
<dbReference type="InterPro" id="IPR036661">
    <property type="entry name" value="Luciferase-like_sf"/>
</dbReference>
<accession>A0A437M8H4</accession>
<dbReference type="PANTHER" id="PTHR42847:SF4">
    <property type="entry name" value="ALKANESULFONATE MONOOXYGENASE-RELATED"/>
    <property type="match status" value="1"/>
</dbReference>
<gene>
    <name evidence="6" type="ORF">EOD43_08220</name>
</gene>
<dbReference type="GO" id="GO:0046306">
    <property type="term" value="P:alkanesulfonate catabolic process"/>
    <property type="evidence" value="ECO:0007669"/>
    <property type="project" value="TreeGrafter"/>
</dbReference>
<evidence type="ECO:0000256" key="3">
    <source>
        <dbReference type="ARBA" id="ARBA00023002"/>
    </source>
</evidence>
<keyword evidence="4" id="KW-0503">Monooxygenase</keyword>
<dbReference type="EMBL" id="SACN01000001">
    <property type="protein sequence ID" value="RVT93835.1"/>
    <property type="molecule type" value="Genomic_DNA"/>
</dbReference>
<dbReference type="PANTHER" id="PTHR42847">
    <property type="entry name" value="ALKANESULFONATE MONOOXYGENASE"/>
    <property type="match status" value="1"/>
</dbReference>
<dbReference type="AlphaFoldDB" id="A0A437M8H4"/>
<protein>
    <submittedName>
        <fullName evidence="6">LLM class flavin-dependent oxidoreductase</fullName>
    </submittedName>
</protein>
<evidence type="ECO:0000256" key="2">
    <source>
        <dbReference type="ARBA" id="ARBA00022643"/>
    </source>
</evidence>
<dbReference type="InterPro" id="IPR011251">
    <property type="entry name" value="Luciferase-like_dom"/>
</dbReference>
<dbReference type="Gene3D" id="3.20.20.30">
    <property type="entry name" value="Luciferase-like domain"/>
    <property type="match status" value="1"/>
</dbReference>
<dbReference type="SUPFAM" id="SSF51679">
    <property type="entry name" value="Bacterial luciferase-like"/>
    <property type="match status" value="1"/>
</dbReference>
<keyword evidence="2" id="KW-0288">FMN</keyword>
<evidence type="ECO:0000313" key="7">
    <source>
        <dbReference type="Proteomes" id="UP000282971"/>
    </source>
</evidence>
<organism evidence="6 7">
    <name type="scientific">Sphingomonas crocodyli</name>
    <dbReference type="NCBI Taxonomy" id="1979270"/>
    <lineage>
        <taxon>Bacteria</taxon>
        <taxon>Pseudomonadati</taxon>
        <taxon>Pseudomonadota</taxon>
        <taxon>Alphaproteobacteria</taxon>
        <taxon>Sphingomonadales</taxon>
        <taxon>Sphingomonadaceae</taxon>
        <taxon>Sphingomonas</taxon>
    </lineage>
</organism>
<dbReference type="Pfam" id="PF00296">
    <property type="entry name" value="Bac_luciferase"/>
    <property type="match status" value="1"/>
</dbReference>
<evidence type="ECO:0000259" key="5">
    <source>
        <dbReference type="Pfam" id="PF00296"/>
    </source>
</evidence>
<proteinExistence type="predicted"/>
<dbReference type="InterPro" id="IPR050172">
    <property type="entry name" value="SsuD_RutA_monooxygenase"/>
</dbReference>
<sequence>MRFHCSEAMTAIANYIPLAKAVEEAGYAGFLVPDSLIYPQASDTEYLYNSDGSRDFLENKPFVESFILSSAILTATSRLEVTTNVVKLPVRQPLYSAKLACSVDALSGDRFNFGVGLSVWPDDYQAMGVDYAKRGKRLDECIEIVRGLATGDYFEFHGEFYDMQSVKINPVGSRPLPILVGGHSDPALRRAALHDGFIYAGGAYDDFVALIEKLRGYRDEAGTAAKPYRIFARTYDEVTPDYVRRMEDLGVTDMPVAFRNMYANEEDTQPLDEKIADYVRFADNVMAKL</sequence>
<dbReference type="OrthoDB" id="5728724at2"/>
<comment type="caution">
    <text evidence="6">The sequence shown here is derived from an EMBL/GenBank/DDBJ whole genome shotgun (WGS) entry which is preliminary data.</text>
</comment>
<name>A0A437M8H4_9SPHN</name>
<dbReference type="GO" id="GO:0008726">
    <property type="term" value="F:alkanesulfonate monooxygenase activity"/>
    <property type="evidence" value="ECO:0007669"/>
    <property type="project" value="TreeGrafter"/>
</dbReference>
<evidence type="ECO:0000256" key="1">
    <source>
        <dbReference type="ARBA" id="ARBA00022630"/>
    </source>
</evidence>
<dbReference type="Proteomes" id="UP000282971">
    <property type="component" value="Unassembled WGS sequence"/>
</dbReference>